<dbReference type="Proteomes" id="UP000252795">
    <property type="component" value="Unassembled WGS sequence"/>
</dbReference>
<evidence type="ECO:0000313" key="4">
    <source>
        <dbReference type="Proteomes" id="UP000252795"/>
    </source>
</evidence>
<dbReference type="EMBL" id="QNSA01000001">
    <property type="protein sequence ID" value="RBP76989.1"/>
    <property type="molecule type" value="Genomic_DNA"/>
</dbReference>
<dbReference type="PANTHER" id="PTHR35862:SF3">
    <property type="entry name" value="FELS-2 PROPHAGE PROTEIN"/>
    <property type="match status" value="1"/>
</dbReference>
<protein>
    <recommendedName>
        <fullName evidence="6">Phage late control D family protein</fullName>
    </recommendedName>
</protein>
<dbReference type="RefSeq" id="WP_113878904.1">
    <property type="nucleotide sequence ID" value="NZ_QNSA01000001.1"/>
</dbReference>
<comment type="caution">
    <text evidence="3">The sequence shown here is derived from an EMBL/GenBank/DDBJ whole genome shotgun (WGS) entry which is preliminary data.</text>
</comment>
<keyword evidence="1" id="KW-0175">Coiled coil</keyword>
<accession>A0A368VC74</accession>
<dbReference type="Pfam" id="PF05954">
    <property type="entry name" value="Phage_GPD"/>
    <property type="match status" value="1"/>
</dbReference>
<evidence type="ECO:0000313" key="2">
    <source>
        <dbReference type="EMBL" id="RBP76989.1"/>
    </source>
</evidence>
<dbReference type="EMBL" id="QPJB01000001">
    <property type="protein sequence ID" value="RCW37835.1"/>
    <property type="molecule type" value="Genomic_DNA"/>
</dbReference>
<organism evidence="3 4">
    <name type="scientific">Marinobacter nauticus</name>
    <name type="common">Marinobacter hydrocarbonoclasticus</name>
    <name type="synonym">Marinobacter aquaeolei</name>
    <dbReference type="NCBI Taxonomy" id="2743"/>
    <lineage>
        <taxon>Bacteria</taxon>
        <taxon>Pseudomonadati</taxon>
        <taxon>Pseudomonadota</taxon>
        <taxon>Gammaproteobacteria</taxon>
        <taxon>Pseudomonadales</taxon>
        <taxon>Marinobacteraceae</taxon>
        <taxon>Marinobacter</taxon>
    </lineage>
</organism>
<dbReference type="InterPro" id="IPR052726">
    <property type="entry name" value="Phage_Baseplate_Hub"/>
</dbReference>
<dbReference type="Proteomes" id="UP000253065">
    <property type="component" value="Unassembled WGS sequence"/>
</dbReference>
<reference evidence="3 4" key="1">
    <citation type="submission" date="2018-07" db="EMBL/GenBank/DDBJ databases">
        <title>Freshwater and sediment microbial communities from various areas in North America, analyzing microbe dynamics in response to fracking.</title>
        <authorList>
            <person name="Lamendella R."/>
        </authorList>
    </citation>
    <scope>NUCLEOTIDE SEQUENCE [LARGE SCALE GENOMIC DNA]</scope>
    <source>
        <strain evidence="3 4">114E</strain>
        <strain evidence="2 5">114E_o</strain>
    </source>
</reference>
<name>A0A368VC74_MARNT</name>
<proteinExistence type="predicted"/>
<evidence type="ECO:0000313" key="5">
    <source>
        <dbReference type="Proteomes" id="UP000253065"/>
    </source>
</evidence>
<evidence type="ECO:0000256" key="1">
    <source>
        <dbReference type="SAM" id="Coils"/>
    </source>
</evidence>
<dbReference type="PANTHER" id="PTHR35862">
    <property type="entry name" value="FELS-2 PROPHAGE PROTEIN"/>
    <property type="match status" value="1"/>
</dbReference>
<sequence length="328" mass="35768">MQHRAPDYRLVVNGRNITPTVNGRLIDLTLDETPGDEADTLSLTLSDHDNALEIPPKGAEIQLAIGWKGQALFQKGLFIVDEASYTWAPNVLNITARSADMRNGLPTRRTRSWDHVTLSDLVTTIARENELEPVIGGNLAAISIEHLDQTDESDLNLLTRLGERHDAIATVKAGRLLFTPRGEAATAGGTVLPSITVRPSSGDSGTYRETDRDGYTGVIAFWDDVDAGQQVQVQVGTEERVKRLRGTYANESEAKAAAQAELRRLNRGEAELSITLATGRPDVGPEWRLQAEGFKRQINVREWVVTRASHSLSDAGLVTSIDALTLSA</sequence>
<keyword evidence="5" id="KW-1185">Reference proteome</keyword>
<evidence type="ECO:0000313" key="3">
    <source>
        <dbReference type="EMBL" id="RCW37835.1"/>
    </source>
</evidence>
<evidence type="ECO:0008006" key="6">
    <source>
        <dbReference type="Google" id="ProtNLM"/>
    </source>
</evidence>
<dbReference type="SUPFAM" id="SSF69279">
    <property type="entry name" value="Phage tail proteins"/>
    <property type="match status" value="1"/>
</dbReference>
<dbReference type="AlphaFoldDB" id="A0A368VC74"/>
<feature type="coiled-coil region" evidence="1">
    <location>
        <begin position="241"/>
        <end position="268"/>
    </location>
</feature>
<gene>
    <name evidence="3" type="ORF">DET51_101172</name>
    <name evidence="2" type="ORF">DET64_101173</name>
</gene>